<dbReference type="SUPFAM" id="SSF158702">
    <property type="entry name" value="Sec63 N-terminal domain-like"/>
    <property type="match status" value="1"/>
</dbReference>
<evidence type="ECO:0000256" key="4">
    <source>
        <dbReference type="ARBA" id="ARBA00022741"/>
    </source>
</evidence>
<dbReference type="GO" id="GO:0015165">
    <property type="term" value="F:pyrimidine nucleotide-sugar transmembrane transporter activity"/>
    <property type="evidence" value="ECO:0007669"/>
    <property type="project" value="InterPro"/>
</dbReference>
<sequence>MAMEAMRRQATLAGVPMKHISLITLTLQNSMLILIMHYSRVMPAVNGQRYHTSTAVFLNEVLKLAFSLSMVLYEIARHPKTPETSTVAGMFTELGRAVFAGDSWKLAIPAMLYTLQNTLQYVAVSNLDAATFQVTYQLRILTTALFSVALLGRTLSLRKWLSLVLLMTGVAIVQIPGAHSPNEVLSIHDLKDAGSFSAPRAIWELKALGNAAAGQLSKRSATYEGIDEDFMAANPQLDASIGLFAVAIACAISGLAGVYFEKILKDPRSESQRASVWVRNVQLSFYSLWPALFIGVLFKDGDQISKTGFFAGYNAIVWLAITLQAMGGVIVALVVNYADNIAKNFATSISILISFLASVVFFEFQITSAYLIGTGVVLAATYMYNSEPDTKSRPPPISVSDYEKNDGQSYFDLESVEIAGKSPLLHDARSTQELHYAMDERIFARLDQLEKGARDDTAHTPVYYTNSTAFQGSDAGGVEGYHEPPLACDAFDQALLRQADLEAQYRLDQTNRPSYEYAPNRFDQSDATPRAARGFDVSQYALNSADAASSSPALNASQRQLLANVHARARPPVAQRRLAPVETHSRHAYPATGSARLQNESLVLEDDPFDGPESFQPSQAPTQLISRPQHPQLKPPVVQGTTLVATHALPDRFRSIFSFPLFNAVQSKSFATVYKTNDNFVLSAPTGSGKTAVLELAILRLLNGCSIGTFKIVYQAPTKSLCSERQRDWQKKFGPLDLQCAELTGDTENTQLRNVQHASIIITTPEKWDSVTRKWKDHRKLVQMVKLFLIDEVHILKEDRGAALEAVVSRMKSVGSDVRFVALSATVPNFQDIATWLGKDPMNPQIPAVKERFGEEFRPVRLQKHVCGYASSGNDFRFDKLLTLKLLDVITKYSGRKPIMIFCITRASCVETAKQLAMWWSTKGPKNRYWSAPRQNIAVAEKDLRDTISSGVVFHHAGLQIQDRAAIEKAYLEGDVNVICCTSTLAVGVNLPCHMVIIKNTVTYSNAGIKEYSDLEIMQMLGRAGRPQFDDSAVAVIMTNSQRVQHYEKMVTGEEILESCLHRNLIDHLNAEIGLGTIDNASSAKRWLSGTFLYVRLKENPEHYKLPGDAPGRYLDDRLETICRNGIAALEEHDLVQATPKLHCTEFGDAMARYYLQFGTMKVILALPPKAKISEILSVVAQADEFKEVRFRSGEKSVYKDLNKNSSIKFPIPVNIDQPAHKVSLIIQAVLGAIELPSDDYKVKNEYNMAKTVVFQHGTRLVRCIIDCQLYLDDAVSVRNALMLARSLAAQVWDDSPLHMKQLEGVGPVAVRKLAVANILTIEDIEAAGAHRLEHIISRHPPYGAQLQEKARAFPRLRVSIKRTGDPIITKGECVTLKVKAELGFLNDKNPEVFSRRPIYVCLLAERSDGHLLHFARISAKKLGKGQEVLFNAKLTDAGQIIRAQVMCDEIAGTGRHASLKPEIPPAAFPPLKTAEEMNAQKGQTMHAPNTSKHRASAVIGRQDADSASDEFGDAGIADTDLVMAETDGFIDVEDLTELDPAPRAKKQRLIDHRQDGGNNEPQQLANGKWACNHACKDKTACKHMCCRDGLDKKPKPKAAKLKDTKKQNPEPIHHPRQTQLGMSGAKKVATSARKDNAQQKLPQSSHKSRDTSSINKLHDSIVKSTAKVPFLGKTTTTPGPSHLSFLASNKPQARKDAEQGSSDYGDVYELADFRGPPTSQVAARMSAPQLPTGMEGFGDDMLDEDFGTDNEKGTKHKARANDGQDDDVVDFSAYSDNLHRTEQPARLSRRLSETLQPQLRTRRNRFGGLFISSNSDNHDPRHSPGIADNRLYTHDYEGSFMPTLSATRPVRLAANEGFQQPPGFSPTVDGNLQAINVFGPEEAATGEERASSGDELEKWFKAEFGTEHFKYVG</sequence>
<dbReference type="EC" id="5.6.2.4" evidence="13"/>
<dbReference type="SUPFAM" id="SSF46785">
    <property type="entry name" value="Winged helix' DNA-binding domain"/>
    <property type="match status" value="1"/>
</dbReference>
<dbReference type="Pfam" id="PF00270">
    <property type="entry name" value="DEAD"/>
    <property type="match status" value="1"/>
</dbReference>
<dbReference type="Pfam" id="PF04142">
    <property type="entry name" value="Nuc_sug_transp"/>
    <property type="match status" value="1"/>
</dbReference>
<dbReference type="SUPFAM" id="SSF52540">
    <property type="entry name" value="P-loop containing nucleoside triphosphate hydrolases"/>
    <property type="match status" value="1"/>
</dbReference>
<evidence type="ECO:0000256" key="16">
    <source>
        <dbReference type="SAM" id="Phobius"/>
    </source>
</evidence>
<dbReference type="SUPFAM" id="SSF103481">
    <property type="entry name" value="Multidrug resistance efflux transporter EmrE"/>
    <property type="match status" value="1"/>
</dbReference>
<dbReference type="InterPro" id="IPR036388">
    <property type="entry name" value="WH-like_DNA-bd_sf"/>
</dbReference>
<keyword evidence="9 16" id="KW-0472">Membrane</keyword>
<feature type="transmembrane region" description="Helical" evidence="16">
    <location>
        <begin position="345"/>
        <end position="362"/>
    </location>
</feature>
<dbReference type="PANTHER" id="PTHR47835:SF3">
    <property type="entry name" value="HELICASE FOR MEIOSIS 1"/>
    <property type="match status" value="1"/>
</dbReference>
<evidence type="ECO:0000259" key="18">
    <source>
        <dbReference type="PROSITE" id="PS51194"/>
    </source>
</evidence>
<feature type="domain" description="Helicase C-terminal" evidence="18">
    <location>
        <begin position="885"/>
        <end position="1073"/>
    </location>
</feature>
<keyword evidence="11" id="KW-0469">Meiosis</keyword>
<dbReference type="GO" id="GO:0003676">
    <property type="term" value="F:nucleic acid binding"/>
    <property type="evidence" value="ECO:0007669"/>
    <property type="project" value="InterPro"/>
</dbReference>
<feature type="transmembrane region" description="Helical" evidence="16">
    <location>
        <begin position="281"/>
        <end position="298"/>
    </location>
</feature>
<proteinExistence type="inferred from homology"/>
<reference evidence="19" key="1">
    <citation type="submission" date="2023-08" db="EMBL/GenBank/DDBJ databases">
        <title>Black Yeasts Isolated from many extreme environments.</title>
        <authorList>
            <person name="Coleine C."/>
            <person name="Stajich J.E."/>
            <person name="Selbmann L."/>
        </authorList>
    </citation>
    <scope>NUCLEOTIDE SEQUENCE</scope>
    <source>
        <strain evidence="19">CCFEE 5401</strain>
    </source>
</reference>
<evidence type="ECO:0000313" key="19">
    <source>
        <dbReference type="EMBL" id="KAK5118838.1"/>
    </source>
</evidence>
<dbReference type="Pfam" id="PF00271">
    <property type="entry name" value="Helicase_C"/>
    <property type="match status" value="1"/>
</dbReference>
<dbReference type="SMART" id="SM00487">
    <property type="entry name" value="DEXDc"/>
    <property type="match status" value="1"/>
</dbReference>
<dbReference type="PANTHER" id="PTHR47835">
    <property type="entry name" value="HFM1, ATP DEPENDENT DNA HELICASE HOMOLOG"/>
    <property type="match status" value="1"/>
</dbReference>
<keyword evidence="5" id="KW-0378">Hydrolase</keyword>
<keyword evidence="6" id="KW-0347">Helicase</keyword>
<dbReference type="FunFam" id="1.10.3380.10:FF:000012">
    <property type="entry name" value="DEAD/DEAH box DNA helicase"/>
    <property type="match status" value="1"/>
</dbReference>
<accession>A0AAN7TII1</accession>
<comment type="caution">
    <text evidence="19">The sequence shown here is derived from an EMBL/GenBank/DDBJ whole genome shotgun (WGS) entry which is preliminary data.</text>
</comment>
<feature type="region of interest" description="Disordered" evidence="15">
    <location>
        <begin position="567"/>
        <end position="635"/>
    </location>
</feature>
<feature type="transmembrane region" description="Helical" evidence="16">
    <location>
        <begin position="160"/>
        <end position="179"/>
    </location>
</feature>
<evidence type="ECO:0000259" key="17">
    <source>
        <dbReference type="PROSITE" id="PS51192"/>
    </source>
</evidence>
<dbReference type="InterPro" id="IPR004179">
    <property type="entry name" value="Sec63-dom"/>
</dbReference>
<dbReference type="Gene3D" id="1.10.10.10">
    <property type="entry name" value="Winged helix-like DNA-binding domain superfamily/Winged helix DNA-binding domain"/>
    <property type="match status" value="1"/>
</dbReference>
<feature type="transmembrane region" description="Helical" evidence="16">
    <location>
        <begin position="239"/>
        <end position="260"/>
    </location>
</feature>
<dbReference type="Gene3D" id="1.10.3380.10">
    <property type="entry name" value="Sec63 N-terminal domain-like domain"/>
    <property type="match status" value="1"/>
</dbReference>
<evidence type="ECO:0000256" key="11">
    <source>
        <dbReference type="ARBA" id="ARBA00023254"/>
    </source>
</evidence>
<comment type="catalytic activity">
    <reaction evidence="14">
        <text>ATP + H2O = ADP + phosphate + H(+)</text>
        <dbReference type="Rhea" id="RHEA:13065"/>
        <dbReference type="ChEBI" id="CHEBI:15377"/>
        <dbReference type="ChEBI" id="CHEBI:15378"/>
        <dbReference type="ChEBI" id="CHEBI:30616"/>
        <dbReference type="ChEBI" id="CHEBI:43474"/>
        <dbReference type="ChEBI" id="CHEBI:456216"/>
        <dbReference type="EC" id="5.6.2.4"/>
    </reaction>
</comment>
<dbReference type="Pfam" id="PF23445">
    <property type="entry name" value="WHD_SNRNP200"/>
    <property type="match status" value="1"/>
</dbReference>
<evidence type="ECO:0000256" key="2">
    <source>
        <dbReference type="ARBA" id="ARBA00010140"/>
    </source>
</evidence>
<organism evidence="19 20">
    <name type="scientific">Meristemomyces frigidus</name>
    <dbReference type="NCBI Taxonomy" id="1508187"/>
    <lineage>
        <taxon>Eukaryota</taxon>
        <taxon>Fungi</taxon>
        <taxon>Dikarya</taxon>
        <taxon>Ascomycota</taxon>
        <taxon>Pezizomycotina</taxon>
        <taxon>Dothideomycetes</taxon>
        <taxon>Dothideomycetidae</taxon>
        <taxon>Mycosphaerellales</taxon>
        <taxon>Teratosphaeriaceae</taxon>
        <taxon>Meristemomyces</taxon>
    </lineage>
</organism>
<dbReference type="InterPro" id="IPR007271">
    <property type="entry name" value="Nuc_sug_transpt"/>
</dbReference>
<dbReference type="EMBL" id="JAVRRL010000001">
    <property type="protein sequence ID" value="KAK5118838.1"/>
    <property type="molecule type" value="Genomic_DNA"/>
</dbReference>
<dbReference type="FunFam" id="3.40.50.300:FF:001076">
    <property type="entry name" value="ATP-dependent DNA helicase MER3"/>
    <property type="match status" value="1"/>
</dbReference>
<dbReference type="Pfam" id="PF02889">
    <property type="entry name" value="Sec63"/>
    <property type="match status" value="1"/>
</dbReference>
<evidence type="ECO:0000256" key="3">
    <source>
        <dbReference type="ARBA" id="ARBA00022692"/>
    </source>
</evidence>
<dbReference type="InterPro" id="IPR001650">
    <property type="entry name" value="Helicase_C-like"/>
</dbReference>
<gene>
    <name evidence="19" type="ORF">LTR62_000047</name>
</gene>
<dbReference type="InterPro" id="IPR057842">
    <property type="entry name" value="WH_MER3"/>
</dbReference>
<keyword evidence="8 16" id="KW-1133">Transmembrane helix</keyword>
<dbReference type="Proteomes" id="UP001310890">
    <property type="component" value="Unassembled WGS sequence"/>
</dbReference>
<dbReference type="GO" id="GO:0005524">
    <property type="term" value="F:ATP binding"/>
    <property type="evidence" value="ECO:0007669"/>
    <property type="project" value="UniProtKB-KW"/>
</dbReference>
<feature type="region of interest" description="Disordered" evidence="15">
    <location>
        <begin position="1748"/>
        <end position="1769"/>
    </location>
</feature>
<dbReference type="PROSITE" id="PS51194">
    <property type="entry name" value="HELICASE_CTER"/>
    <property type="match status" value="1"/>
</dbReference>
<dbReference type="FunFam" id="1.10.10.10:FF:000012">
    <property type="entry name" value="U5 small nuclear ribonucleoprotein helicase"/>
    <property type="match status" value="1"/>
</dbReference>
<evidence type="ECO:0000256" key="10">
    <source>
        <dbReference type="ARBA" id="ARBA00023235"/>
    </source>
</evidence>
<dbReference type="InterPro" id="IPR037185">
    <property type="entry name" value="EmrE-like"/>
</dbReference>
<evidence type="ECO:0000256" key="15">
    <source>
        <dbReference type="SAM" id="MobiDB-lite"/>
    </source>
</evidence>
<evidence type="ECO:0000313" key="20">
    <source>
        <dbReference type="Proteomes" id="UP001310890"/>
    </source>
</evidence>
<feature type="compositionally biased region" description="Polar residues" evidence="15">
    <location>
        <begin position="615"/>
        <end position="626"/>
    </location>
</feature>
<dbReference type="SMART" id="SM00490">
    <property type="entry name" value="HELICc"/>
    <property type="match status" value="1"/>
</dbReference>
<evidence type="ECO:0000256" key="8">
    <source>
        <dbReference type="ARBA" id="ARBA00022989"/>
    </source>
</evidence>
<evidence type="ECO:0000256" key="7">
    <source>
        <dbReference type="ARBA" id="ARBA00022840"/>
    </source>
</evidence>
<dbReference type="InterPro" id="IPR014001">
    <property type="entry name" value="Helicase_ATP-bd"/>
</dbReference>
<comment type="catalytic activity">
    <reaction evidence="12">
        <text>Couples ATP hydrolysis with the unwinding of duplex DNA by translocating in the 3'-5' direction.</text>
        <dbReference type="EC" id="5.6.2.4"/>
    </reaction>
</comment>
<keyword evidence="3 16" id="KW-0812">Transmembrane</keyword>
<evidence type="ECO:0000256" key="6">
    <source>
        <dbReference type="ARBA" id="ARBA00022806"/>
    </source>
</evidence>
<feature type="region of interest" description="Disordered" evidence="15">
    <location>
        <begin position="1589"/>
        <end position="1701"/>
    </location>
</feature>
<dbReference type="SMART" id="SM00973">
    <property type="entry name" value="Sec63"/>
    <property type="match status" value="1"/>
</dbReference>
<evidence type="ECO:0000256" key="9">
    <source>
        <dbReference type="ARBA" id="ARBA00023136"/>
    </source>
</evidence>
<dbReference type="InterPro" id="IPR052247">
    <property type="entry name" value="Meiotic_Crossover_Helicase"/>
</dbReference>
<evidence type="ECO:0000256" key="1">
    <source>
        <dbReference type="ARBA" id="ARBA00004141"/>
    </source>
</evidence>
<feature type="compositionally biased region" description="Basic and acidic residues" evidence="15">
    <location>
        <begin position="1601"/>
        <end position="1614"/>
    </location>
</feature>
<feature type="transmembrane region" description="Helical" evidence="16">
    <location>
        <begin position="310"/>
        <end position="338"/>
    </location>
</feature>
<dbReference type="GO" id="GO:0000139">
    <property type="term" value="C:Golgi membrane"/>
    <property type="evidence" value="ECO:0007669"/>
    <property type="project" value="InterPro"/>
</dbReference>
<dbReference type="Gene3D" id="3.40.50.300">
    <property type="entry name" value="P-loop containing nucleotide triphosphate hydrolases"/>
    <property type="match status" value="2"/>
</dbReference>
<evidence type="ECO:0000256" key="5">
    <source>
        <dbReference type="ARBA" id="ARBA00022801"/>
    </source>
</evidence>
<dbReference type="GO" id="GO:0016787">
    <property type="term" value="F:hydrolase activity"/>
    <property type="evidence" value="ECO:0007669"/>
    <property type="project" value="UniProtKB-KW"/>
</dbReference>
<keyword evidence="7" id="KW-0067">ATP-binding</keyword>
<dbReference type="InterPro" id="IPR027417">
    <property type="entry name" value="P-loop_NTPase"/>
</dbReference>
<feature type="domain" description="Helicase ATP-binding" evidence="17">
    <location>
        <begin position="671"/>
        <end position="845"/>
    </location>
</feature>
<feature type="compositionally biased region" description="Polar residues" evidence="15">
    <location>
        <begin position="1639"/>
        <end position="1656"/>
    </location>
</feature>
<dbReference type="PROSITE" id="PS51192">
    <property type="entry name" value="HELICASE_ATP_BIND_1"/>
    <property type="match status" value="1"/>
</dbReference>
<keyword evidence="10" id="KW-0413">Isomerase</keyword>
<comment type="subcellular location">
    <subcellularLocation>
        <location evidence="1">Membrane</location>
        <topology evidence="1">Multi-pass membrane protein</topology>
    </subcellularLocation>
</comment>
<evidence type="ECO:0000256" key="14">
    <source>
        <dbReference type="ARBA" id="ARBA00048988"/>
    </source>
</evidence>
<dbReference type="InterPro" id="IPR036390">
    <property type="entry name" value="WH_DNA-bd_sf"/>
</dbReference>
<name>A0AAN7TII1_9PEZI</name>
<evidence type="ECO:0000256" key="12">
    <source>
        <dbReference type="ARBA" id="ARBA00034617"/>
    </source>
</evidence>
<dbReference type="CDD" id="cd18795">
    <property type="entry name" value="SF2_C_Ski2"/>
    <property type="match status" value="1"/>
</dbReference>
<dbReference type="GO" id="GO:0043138">
    <property type="term" value="F:3'-5' DNA helicase activity"/>
    <property type="evidence" value="ECO:0007669"/>
    <property type="project" value="UniProtKB-EC"/>
</dbReference>
<keyword evidence="4" id="KW-0547">Nucleotide-binding</keyword>
<dbReference type="GO" id="GO:0007131">
    <property type="term" value="P:reciprocal meiotic recombination"/>
    <property type="evidence" value="ECO:0007669"/>
    <property type="project" value="UniProtKB-ARBA"/>
</dbReference>
<comment type="similarity">
    <text evidence="2">Belongs to the helicase family. SKI2 subfamily.</text>
</comment>
<evidence type="ECO:0000256" key="13">
    <source>
        <dbReference type="ARBA" id="ARBA00034808"/>
    </source>
</evidence>
<dbReference type="NCBIfam" id="TIGR00803">
    <property type="entry name" value="nst"/>
    <property type="match status" value="2"/>
</dbReference>
<dbReference type="InterPro" id="IPR011545">
    <property type="entry name" value="DEAD/DEAH_box_helicase_dom"/>
</dbReference>
<protein>
    <recommendedName>
        <fullName evidence="13">DNA 3'-5' helicase</fullName>
        <ecNumber evidence="13">5.6.2.4</ecNumber>
    </recommendedName>
</protein>